<dbReference type="OrthoDB" id="5512038at2"/>
<dbReference type="AlphaFoldDB" id="F2LV07"/>
<evidence type="ECO:0000313" key="1">
    <source>
        <dbReference type="EMBL" id="AEA33591.1"/>
    </source>
</evidence>
<dbReference type="Proteomes" id="UP000008139">
    <property type="component" value="Chromosome"/>
</dbReference>
<dbReference type="EMBL" id="CP002606">
    <property type="protein sequence ID" value="AEA33591.1"/>
    <property type="molecule type" value="Genomic_DNA"/>
</dbReference>
<evidence type="ECO:0008006" key="3">
    <source>
        <dbReference type="Google" id="ProtNLM"/>
    </source>
</evidence>
<evidence type="ECO:0000313" key="2">
    <source>
        <dbReference type="Proteomes" id="UP000008139"/>
    </source>
</evidence>
<keyword evidence="2" id="KW-1185">Reference proteome</keyword>
<organism evidence="1 2">
    <name type="scientific">Hippea maritima (strain ATCC 700847 / DSM 10411 / MH2)</name>
    <dbReference type="NCBI Taxonomy" id="760142"/>
    <lineage>
        <taxon>Bacteria</taxon>
        <taxon>Pseudomonadati</taxon>
        <taxon>Campylobacterota</taxon>
        <taxon>Desulfurellia</taxon>
        <taxon>Desulfurellales</taxon>
        <taxon>Hippeaceae</taxon>
        <taxon>Hippea</taxon>
    </lineage>
</organism>
<dbReference type="HOGENOM" id="CLU_1208442_0_0_7"/>
<dbReference type="KEGG" id="hmr:Hipma_0621"/>
<accession>F2LV07</accession>
<name>F2LV07_HIPMA</name>
<gene>
    <name evidence="1" type="ordered locus">Hipma_0621</name>
</gene>
<dbReference type="InParanoid" id="F2LV07"/>
<sequence>MKRLLFAVLLSFIFVVNGYASEKYSTISTNFEITKMVKCDRLIAGFRVCAQANTFSEALNRLKPVNNEFLNFLYSLLPKSDIKTRDAYSSSNGAALIVMVDTKKILVLPKILNYISTKKFPYKVGVEVLYISYGISDETQNKVKSEIFKDALQRSKYLLNIINNEMGRKYYLGNLYVNYSFGPIMLRNSNFERLMAKSNTAVESTPIETSSGSKLIKVNVRFQAVAPIK</sequence>
<dbReference type="STRING" id="760142.Hipma_0621"/>
<reference evidence="2" key="2">
    <citation type="submission" date="2011-03" db="EMBL/GenBank/DDBJ databases">
        <title>The complete genome of Hippea maritima DSM 10411.</title>
        <authorList>
            <consortium name="US DOE Joint Genome Institute (JGI-PGF)"/>
            <person name="Lucas S."/>
            <person name="Copeland A."/>
            <person name="Lapidus A."/>
            <person name="Bruce D."/>
            <person name="Goodwin L."/>
            <person name="Pitluck S."/>
            <person name="Peters L."/>
            <person name="Kyrpides N."/>
            <person name="Mavromatis K."/>
            <person name="Pagani I."/>
            <person name="Ivanova N."/>
            <person name="Mikhailova N."/>
            <person name="Lu M."/>
            <person name="Detter J.C."/>
            <person name="Tapia R."/>
            <person name="Han C."/>
            <person name="Land M."/>
            <person name="Hauser L."/>
            <person name="Markowitz V."/>
            <person name="Cheng J.-F."/>
            <person name="Hugenholtz P."/>
            <person name="Woyke T."/>
            <person name="Wu D."/>
            <person name="Spring S."/>
            <person name="Schroeder M."/>
            <person name="Brambilla E."/>
            <person name="Klenk H.-P."/>
            <person name="Eisen J.A."/>
        </authorList>
    </citation>
    <scope>NUCLEOTIDE SEQUENCE [LARGE SCALE GENOMIC DNA]</scope>
    <source>
        <strain evidence="2">ATCC 700847 / DSM 10411 / MH2</strain>
    </source>
</reference>
<proteinExistence type="predicted"/>
<reference evidence="1 2" key="1">
    <citation type="journal article" date="2011" name="Stand. Genomic Sci.">
        <title>Complete genome sequence of the thermophilic sulfur-reducer Hippea maritima type strain (MH(2)).</title>
        <authorList>
            <person name="Huntemann M."/>
            <person name="Lu M."/>
            <person name="Nolan M."/>
            <person name="Lapidus A."/>
            <person name="Lucas S."/>
            <person name="Hammon N."/>
            <person name="Deshpande S."/>
            <person name="Cheng J.F."/>
            <person name="Tapia R."/>
            <person name="Han C."/>
            <person name="Goodwin L."/>
            <person name="Pitluck S."/>
            <person name="Liolios K."/>
            <person name="Pagani I."/>
            <person name="Ivanova N."/>
            <person name="Ovchinikova G."/>
            <person name="Pati A."/>
            <person name="Chen A."/>
            <person name="Palaniappan K."/>
            <person name="Land M."/>
            <person name="Hauser L."/>
            <person name="Jeffries C.D."/>
            <person name="Detter J.C."/>
            <person name="Brambilla E.M."/>
            <person name="Rohde M."/>
            <person name="Spring S."/>
            <person name="Goker M."/>
            <person name="Woyke T."/>
            <person name="Bristow J."/>
            <person name="Eisen J.A."/>
            <person name="Markowitz V."/>
            <person name="Hugenholtz P."/>
            <person name="Kyrpides N.C."/>
            <person name="Klenk H.P."/>
            <person name="Mavromatis K."/>
        </authorList>
    </citation>
    <scope>NUCLEOTIDE SEQUENCE [LARGE SCALE GENOMIC DNA]</scope>
    <source>
        <strain evidence="2">ATCC 700847 / DSM 10411 / MH2</strain>
    </source>
</reference>
<dbReference type="RefSeq" id="WP_013681632.1">
    <property type="nucleotide sequence ID" value="NC_015318.1"/>
</dbReference>
<protein>
    <recommendedName>
        <fullName evidence="3">SIMPL domain-containing protein</fullName>
    </recommendedName>
</protein>
<dbReference type="eggNOG" id="ENOG5030YY1">
    <property type="taxonomic scope" value="Bacteria"/>
</dbReference>